<keyword evidence="1" id="KW-0472">Membrane</keyword>
<keyword evidence="1" id="KW-1133">Transmembrane helix</keyword>
<dbReference type="AlphaFoldDB" id="A0A497VS88"/>
<keyword evidence="1" id="KW-0812">Transmembrane</keyword>
<protein>
    <submittedName>
        <fullName evidence="2">Uncharacterized protein</fullName>
    </submittedName>
</protein>
<evidence type="ECO:0000313" key="3">
    <source>
        <dbReference type="Proteomes" id="UP000269157"/>
    </source>
</evidence>
<proteinExistence type="predicted"/>
<evidence type="ECO:0000256" key="1">
    <source>
        <dbReference type="SAM" id="Phobius"/>
    </source>
</evidence>
<gene>
    <name evidence="2" type="ORF">BCF46_2804</name>
</gene>
<name>A0A497VS88_9RHOB</name>
<dbReference type="RefSeq" id="WP_121025289.1">
    <property type="nucleotide sequence ID" value="NZ_RCCE01000004.1"/>
</dbReference>
<keyword evidence="3" id="KW-1185">Reference proteome</keyword>
<evidence type="ECO:0000313" key="2">
    <source>
        <dbReference type="EMBL" id="RLJ41834.1"/>
    </source>
</evidence>
<dbReference type="OrthoDB" id="7853032at2"/>
<dbReference type="Proteomes" id="UP000269157">
    <property type="component" value="Unassembled WGS sequence"/>
</dbReference>
<organism evidence="2 3">
    <name type="scientific">Litoreibacter meonggei</name>
    <dbReference type="NCBI Taxonomy" id="1049199"/>
    <lineage>
        <taxon>Bacteria</taxon>
        <taxon>Pseudomonadati</taxon>
        <taxon>Pseudomonadota</taxon>
        <taxon>Alphaproteobacteria</taxon>
        <taxon>Rhodobacterales</taxon>
        <taxon>Roseobacteraceae</taxon>
        <taxon>Litoreibacter</taxon>
    </lineage>
</organism>
<accession>A0A497VS88</accession>
<reference evidence="2 3" key="1">
    <citation type="submission" date="2018-10" db="EMBL/GenBank/DDBJ databases">
        <title>Genomic Encyclopedia of Archaeal and Bacterial Type Strains, Phase II (KMG-II): from individual species to whole genera.</title>
        <authorList>
            <person name="Goeker M."/>
        </authorList>
    </citation>
    <scope>NUCLEOTIDE SEQUENCE [LARGE SCALE GENOMIC DNA]</scope>
    <source>
        <strain evidence="2 3">DSM 29466</strain>
    </source>
</reference>
<sequence>MKRPLKKLGILAAIVLTPLITLFGLFVVAFYENYAIKPYTPVSFLVMAPALRSITPIEQCSPLVYQRYFQECAGICGEQQRVWFGTTASLQTLQNTYDLDALRAQLSGFDEVSLHMSTGRPGLPEGCNEAWISAYDDYAID</sequence>
<feature type="transmembrane region" description="Helical" evidence="1">
    <location>
        <begin position="9"/>
        <end position="31"/>
    </location>
</feature>
<dbReference type="EMBL" id="RCCE01000004">
    <property type="protein sequence ID" value="RLJ41834.1"/>
    <property type="molecule type" value="Genomic_DNA"/>
</dbReference>
<comment type="caution">
    <text evidence="2">The sequence shown here is derived from an EMBL/GenBank/DDBJ whole genome shotgun (WGS) entry which is preliminary data.</text>
</comment>